<keyword evidence="3" id="KW-1185">Reference proteome</keyword>
<name>A0A2T9YSN4_9FUNG</name>
<reference evidence="2 3" key="1">
    <citation type="journal article" date="2018" name="MBio">
        <title>Comparative Genomics Reveals the Core Gene Toolbox for the Fungus-Insect Symbiosis.</title>
        <authorList>
            <person name="Wang Y."/>
            <person name="Stata M."/>
            <person name="Wang W."/>
            <person name="Stajich J.E."/>
            <person name="White M.M."/>
            <person name="Moncalvo J.M."/>
        </authorList>
    </citation>
    <scope>NUCLEOTIDE SEQUENCE [LARGE SCALE GENOMIC DNA]</scope>
    <source>
        <strain evidence="2 3">SWE-8-4</strain>
    </source>
</reference>
<comment type="caution">
    <text evidence="2">The sequence shown here is derived from an EMBL/GenBank/DDBJ whole genome shotgun (WGS) entry which is preliminary data.</text>
</comment>
<sequence length="600" mass="66936">MNSAKLYKLDSNKSSCSEHIQDSKAQKNLTKHNPLTFINQSFLPKQSHLPTFLFSQHMGSNQQNVSLLSSDRNSNDDSHKVIQSLVFNEKKQNTSAFDQTQDSDDSSNNSLYFSAESEVSSAKSSINVHFTNADNRSDPADTFSYSINNARIENTKSATEAASKEKSTPQTVPNFGLENLALSKDPRNLQKDSLNNTNSTFKINNTLFLSQNLFEHDNNFLSCSNNRKANQDSSSKLEESPKSPKTKILPSYSIKTKTVAGNRDGIASRLRSRKLALTPDSQPAQNSTTGNSIKVPVMPSEESFCNSEDDCLDAQNGSTDTDRDVSYIDKNSFTSDLGNSFERDKNNQSYTDSEIVDKYSNLNGQDSKVGRDLDSLLETQNQNLCSDQELTDNEESWSVKCVNIYPIIQESLQTESQHVSDTDINLDIDSNFSQDSLSEKPLLQDRNKSPGISQNSTDSSENHLNNENQTINISKSHTSQLANSANSINIKKKINWGNCYIFKSTNTSSQSSNEFDSQDTLKDDLISQTSNNSEETPKTLDSKSPTLKPIIKRTEDLSDYINLKTSRVANSYSLRAKKPDLSLVKVIKFKYLDDESDSDF</sequence>
<protein>
    <submittedName>
        <fullName evidence="2">Uncharacterized protein</fullName>
    </submittedName>
</protein>
<feature type="compositionally biased region" description="Polar residues" evidence="1">
    <location>
        <begin position="279"/>
        <end position="292"/>
    </location>
</feature>
<proteinExistence type="predicted"/>
<dbReference type="Proteomes" id="UP000245383">
    <property type="component" value="Unassembled WGS sequence"/>
</dbReference>
<feature type="region of interest" description="Disordered" evidence="1">
    <location>
        <begin position="225"/>
        <end position="251"/>
    </location>
</feature>
<dbReference type="AlphaFoldDB" id="A0A2T9YSN4"/>
<dbReference type="EMBL" id="MBFR01000060">
    <property type="protein sequence ID" value="PVU95274.1"/>
    <property type="molecule type" value="Genomic_DNA"/>
</dbReference>
<gene>
    <name evidence="2" type="ORF">BB561_001910</name>
</gene>
<organism evidence="2 3">
    <name type="scientific">Smittium simulii</name>
    <dbReference type="NCBI Taxonomy" id="133385"/>
    <lineage>
        <taxon>Eukaryota</taxon>
        <taxon>Fungi</taxon>
        <taxon>Fungi incertae sedis</taxon>
        <taxon>Zoopagomycota</taxon>
        <taxon>Kickxellomycotina</taxon>
        <taxon>Harpellomycetes</taxon>
        <taxon>Harpellales</taxon>
        <taxon>Legeriomycetaceae</taxon>
        <taxon>Smittium</taxon>
    </lineage>
</organism>
<accession>A0A2T9YSN4</accession>
<feature type="region of interest" description="Disordered" evidence="1">
    <location>
        <begin position="528"/>
        <end position="547"/>
    </location>
</feature>
<evidence type="ECO:0000313" key="2">
    <source>
        <dbReference type="EMBL" id="PVU95274.1"/>
    </source>
</evidence>
<feature type="region of interest" description="Disordered" evidence="1">
    <location>
        <begin position="439"/>
        <end position="465"/>
    </location>
</feature>
<evidence type="ECO:0000256" key="1">
    <source>
        <dbReference type="SAM" id="MobiDB-lite"/>
    </source>
</evidence>
<feature type="compositionally biased region" description="Polar residues" evidence="1">
    <location>
        <begin position="450"/>
        <end position="465"/>
    </location>
</feature>
<evidence type="ECO:0000313" key="3">
    <source>
        <dbReference type="Proteomes" id="UP000245383"/>
    </source>
</evidence>
<feature type="region of interest" description="Disordered" evidence="1">
    <location>
        <begin position="273"/>
        <end position="296"/>
    </location>
</feature>